<dbReference type="Proteomes" id="UP000620156">
    <property type="component" value="Unassembled WGS sequence"/>
</dbReference>
<evidence type="ECO:0000256" key="1">
    <source>
        <dbReference type="SAM" id="MobiDB-lite"/>
    </source>
</evidence>
<proteinExistence type="predicted"/>
<organism evidence="3 4">
    <name type="scientific">Streptomyces ruber</name>
    <dbReference type="NCBI Taxonomy" id="83378"/>
    <lineage>
        <taxon>Bacteria</taxon>
        <taxon>Bacillati</taxon>
        <taxon>Actinomycetota</taxon>
        <taxon>Actinomycetes</taxon>
        <taxon>Kitasatosporales</taxon>
        <taxon>Streptomycetaceae</taxon>
        <taxon>Streptomyces</taxon>
    </lineage>
</organism>
<dbReference type="GO" id="GO:0004803">
    <property type="term" value="F:transposase activity"/>
    <property type="evidence" value="ECO:0007669"/>
    <property type="project" value="InterPro"/>
</dbReference>
<comment type="caution">
    <text evidence="3">The sequence shown here is derived from an EMBL/GenBank/DDBJ whole genome shotgun (WGS) entry which is preliminary data.</text>
</comment>
<feature type="compositionally biased region" description="Basic residues" evidence="1">
    <location>
        <begin position="574"/>
        <end position="584"/>
    </location>
</feature>
<name>A0A918BJG5_9ACTN</name>
<dbReference type="GO" id="GO:0006313">
    <property type="term" value="P:DNA transposition"/>
    <property type="evidence" value="ECO:0007669"/>
    <property type="project" value="InterPro"/>
</dbReference>
<dbReference type="EMBL" id="BMQK01000012">
    <property type="protein sequence ID" value="GGQ73386.1"/>
    <property type="molecule type" value="Genomic_DNA"/>
</dbReference>
<feature type="region of interest" description="Disordered" evidence="1">
    <location>
        <begin position="517"/>
        <end position="661"/>
    </location>
</feature>
<evidence type="ECO:0000313" key="3">
    <source>
        <dbReference type="EMBL" id="GGQ73386.1"/>
    </source>
</evidence>
<sequence>MIRHSRAGGPVRVSGPQMKRALERAEEIAAPGMGAVDVSGIPPRRLAELSRYGVDGKASLLRRHSDARRLATLLATTVYLTSRAVDDALDLLEVLIATKLPARAERESAKEKLKTLPRVERASAKLATAFQVVFDTTSEQVDTDTGEIAPPKVESLEGMWAAIEQVVPRHELAAAIAALFELTPPLDSDADEAWRAMLVNRFGTVRPFLKLLVTVVDFDATPEGEPVLGALLSLPELMGRKKVGPAEIDTTLLGGSWRRLVLSAPHLEPGAVDWKAYTFCVLEQLHRMLRSKQVFARNSSKWGDPRAKLLAGEAWQQARPTVLASLNLPGEAGAHLVARAALLDGTYREVAARVPDNAQIVFDDDGRLHFAALEPEPEPASLLDLRAAVNAMLPRVDLPEVLLEVMAWTGADQAFTSVTGGEARLKDLHVTIAALLVAHGCNVGYTPVMGAADPLKYGRLSHVDQTCLRLATYRAANAALIEHQASIPLVRAWGGGLVASVDGMRFVVPVPSVYARPNPKYFGRRGRRDVAQHDQRPGGGPGREGRGRHPARLPVRAGRPLRPRRRPPPGDDRHRHRELQRHRVRAADPGRVRVRAAAGGPAGPEDVADRPHRRLRRLPRRGPRPGRPRPHRTALGGHPADHRLHPHRSRPRLRRHPDALP</sequence>
<evidence type="ECO:0000259" key="2">
    <source>
        <dbReference type="Pfam" id="PF01526"/>
    </source>
</evidence>
<feature type="compositionally biased region" description="Basic residues" evidence="1">
    <location>
        <begin position="644"/>
        <end position="655"/>
    </location>
</feature>
<reference evidence="3" key="1">
    <citation type="journal article" date="2014" name="Int. J. Syst. Evol. Microbiol.">
        <title>Complete genome sequence of Corynebacterium casei LMG S-19264T (=DSM 44701T), isolated from a smear-ripened cheese.</title>
        <authorList>
            <consortium name="US DOE Joint Genome Institute (JGI-PGF)"/>
            <person name="Walter F."/>
            <person name="Albersmeier A."/>
            <person name="Kalinowski J."/>
            <person name="Ruckert C."/>
        </authorList>
    </citation>
    <scope>NUCLEOTIDE SEQUENCE</scope>
    <source>
        <strain evidence="3">JCM 3131</strain>
    </source>
</reference>
<dbReference type="AlphaFoldDB" id="A0A918BJG5"/>
<dbReference type="InterPro" id="IPR002513">
    <property type="entry name" value="Tn3_Tnp_DDE_dom"/>
</dbReference>
<feature type="domain" description="Tn3 transposase DDE" evidence="2">
    <location>
        <begin position="400"/>
        <end position="525"/>
    </location>
</feature>
<gene>
    <name evidence="3" type="ORF">GCM10010145_48940</name>
</gene>
<evidence type="ECO:0000313" key="4">
    <source>
        <dbReference type="Proteomes" id="UP000620156"/>
    </source>
</evidence>
<accession>A0A918BJG5</accession>
<feature type="compositionally biased region" description="Low complexity" evidence="1">
    <location>
        <begin position="595"/>
        <end position="605"/>
    </location>
</feature>
<protein>
    <recommendedName>
        <fullName evidence="2">Tn3 transposase DDE domain-containing protein</fullName>
    </recommendedName>
</protein>
<feature type="compositionally biased region" description="Basic residues" evidence="1">
    <location>
        <begin position="611"/>
        <end position="632"/>
    </location>
</feature>
<keyword evidence="4" id="KW-1185">Reference proteome</keyword>
<dbReference type="Pfam" id="PF01526">
    <property type="entry name" value="DDE_Tnp_Tn3"/>
    <property type="match status" value="1"/>
</dbReference>
<reference evidence="3" key="2">
    <citation type="submission" date="2020-09" db="EMBL/GenBank/DDBJ databases">
        <authorList>
            <person name="Sun Q."/>
            <person name="Ohkuma M."/>
        </authorList>
    </citation>
    <scope>NUCLEOTIDE SEQUENCE</scope>
    <source>
        <strain evidence="3">JCM 3131</strain>
    </source>
</reference>